<comment type="subcellular location">
    <subcellularLocation>
        <location evidence="1">Cell inner membrane</location>
    </subcellularLocation>
</comment>
<proteinExistence type="inferred from homology"/>
<organism evidence="12 13">
    <name type="scientific">Pseudofulvimonas gallinarii</name>
    <dbReference type="NCBI Taxonomy" id="634155"/>
    <lineage>
        <taxon>Bacteria</taxon>
        <taxon>Pseudomonadati</taxon>
        <taxon>Pseudomonadota</taxon>
        <taxon>Gammaproteobacteria</taxon>
        <taxon>Lysobacterales</taxon>
        <taxon>Rhodanobacteraceae</taxon>
        <taxon>Pseudofulvimonas</taxon>
    </lineage>
</organism>
<keyword evidence="4" id="KW-1003">Cell membrane</keyword>
<protein>
    <submittedName>
        <fullName evidence="12">Type II secretion system protein K (GspK)</fullName>
    </submittedName>
</protein>
<evidence type="ECO:0000256" key="5">
    <source>
        <dbReference type="ARBA" id="ARBA00022519"/>
    </source>
</evidence>
<dbReference type="InterPro" id="IPR005628">
    <property type="entry name" value="GspK"/>
</dbReference>
<evidence type="ECO:0000256" key="4">
    <source>
        <dbReference type="ARBA" id="ARBA00022475"/>
    </source>
</evidence>
<evidence type="ECO:0000256" key="2">
    <source>
        <dbReference type="ARBA" id="ARBA00007246"/>
    </source>
</evidence>
<accession>A0A4R3LJP0</accession>
<dbReference type="PANTHER" id="PTHR38831:SF2">
    <property type="entry name" value="TYPE II SECRETION SYSTEM PROTEIN K"/>
    <property type="match status" value="1"/>
</dbReference>
<feature type="transmembrane region" description="Helical" evidence="10">
    <location>
        <begin position="7"/>
        <end position="29"/>
    </location>
</feature>
<evidence type="ECO:0000313" key="12">
    <source>
        <dbReference type="EMBL" id="TCT00374.1"/>
    </source>
</evidence>
<dbReference type="GO" id="GO:0005886">
    <property type="term" value="C:plasma membrane"/>
    <property type="evidence" value="ECO:0007669"/>
    <property type="project" value="UniProtKB-SubCell"/>
</dbReference>
<feature type="domain" description="T2SS protein K first SAM-like" evidence="11">
    <location>
        <begin position="103"/>
        <end position="190"/>
    </location>
</feature>
<dbReference type="Pfam" id="PF21687">
    <property type="entry name" value="T2SSK_1st"/>
    <property type="match status" value="1"/>
</dbReference>
<keyword evidence="5" id="KW-0997">Cell inner membrane</keyword>
<evidence type="ECO:0000256" key="9">
    <source>
        <dbReference type="ARBA" id="ARBA00023136"/>
    </source>
</evidence>
<dbReference type="SUPFAM" id="SSF158544">
    <property type="entry name" value="GspK insert domain-like"/>
    <property type="match status" value="1"/>
</dbReference>
<dbReference type="OrthoDB" id="9181871at2"/>
<keyword evidence="13" id="KW-1185">Reference proteome</keyword>
<dbReference type="InterPro" id="IPR038072">
    <property type="entry name" value="GspK_central_sf"/>
</dbReference>
<dbReference type="RefSeq" id="WP_132577238.1">
    <property type="nucleotide sequence ID" value="NZ_JBHLWF010000007.1"/>
</dbReference>
<dbReference type="AlphaFoldDB" id="A0A4R3LJP0"/>
<evidence type="ECO:0000313" key="13">
    <source>
        <dbReference type="Proteomes" id="UP000294599"/>
    </source>
</evidence>
<comment type="similarity">
    <text evidence="2">Belongs to the GSP K family.</text>
</comment>
<keyword evidence="6 10" id="KW-0812">Transmembrane</keyword>
<evidence type="ECO:0000256" key="3">
    <source>
        <dbReference type="ARBA" id="ARBA00022448"/>
    </source>
</evidence>
<keyword evidence="9 10" id="KW-0472">Membrane</keyword>
<reference evidence="12 13" key="1">
    <citation type="submission" date="2019-03" db="EMBL/GenBank/DDBJ databases">
        <title>Genomic Encyclopedia of Type Strains, Phase IV (KMG-IV): sequencing the most valuable type-strain genomes for metagenomic binning, comparative biology and taxonomic classification.</title>
        <authorList>
            <person name="Goeker M."/>
        </authorList>
    </citation>
    <scope>NUCLEOTIDE SEQUENCE [LARGE SCALE GENOMIC DNA]</scope>
    <source>
        <strain evidence="12 13">DSM 21944</strain>
    </source>
</reference>
<dbReference type="GO" id="GO:0009306">
    <property type="term" value="P:protein secretion"/>
    <property type="evidence" value="ECO:0007669"/>
    <property type="project" value="InterPro"/>
</dbReference>
<name>A0A4R3LJP0_9GAMM</name>
<sequence>MTHQRGAALLFVVWATALLALVIGGYSLIAHTEYMQARNLFDTTRARYLAEAGLHRTILEMRLPDPTIRWIADGRPYVFQLDEAEVEVQITDESGKLDLNVADERTLVNFLKGKGQEEEQAVALAQAIIDWRDPDDQPQPFGAEDGDYRSAGYPYGAKDAYFDTVAELQQVMGMDYELFRKLEPAVTVYAGRNQPNAAYANADALLALPGMTPESAAEFVEQRRSLPLGDPSMAGLLTLPDGTPVMAGGGGFTYSVRSKATLPNGATGLLEATIRIGGAAANGRPFVILRWRDNENA</sequence>
<keyword evidence="7" id="KW-0653">Protein transport</keyword>
<evidence type="ECO:0000256" key="8">
    <source>
        <dbReference type="ARBA" id="ARBA00022989"/>
    </source>
</evidence>
<evidence type="ECO:0000256" key="1">
    <source>
        <dbReference type="ARBA" id="ARBA00004533"/>
    </source>
</evidence>
<dbReference type="Proteomes" id="UP000294599">
    <property type="component" value="Unassembled WGS sequence"/>
</dbReference>
<evidence type="ECO:0000256" key="10">
    <source>
        <dbReference type="SAM" id="Phobius"/>
    </source>
</evidence>
<evidence type="ECO:0000256" key="6">
    <source>
        <dbReference type="ARBA" id="ARBA00022692"/>
    </source>
</evidence>
<dbReference type="InterPro" id="IPR049031">
    <property type="entry name" value="T2SSK_SAM-like_1st"/>
</dbReference>
<gene>
    <name evidence="12" type="ORF">EDC25_103142</name>
</gene>
<keyword evidence="8 10" id="KW-1133">Transmembrane helix</keyword>
<evidence type="ECO:0000256" key="7">
    <source>
        <dbReference type="ARBA" id="ARBA00022927"/>
    </source>
</evidence>
<dbReference type="Gene3D" id="1.10.40.60">
    <property type="entry name" value="EpsJ-like"/>
    <property type="match status" value="1"/>
</dbReference>
<keyword evidence="3" id="KW-0813">Transport</keyword>
<evidence type="ECO:0000259" key="11">
    <source>
        <dbReference type="Pfam" id="PF21687"/>
    </source>
</evidence>
<comment type="caution">
    <text evidence="12">The sequence shown here is derived from an EMBL/GenBank/DDBJ whole genome shotgun (WGS) entry which is preliminary data.</text>
</comment>
<dbReference type="PANTHER" id="PTHR38831">
    <property type="entry name" value="TYPE II SECRETION SYSTEM PROTEIN K"/>
    <property type="match status" value="1"/>
</dbReference>
<dbReference type="EMBL" id="SMAF01000003">
    <property type="protein sequence ID" value="TCT00374.1"/>
    <property type="molecule type" value="Genomic_DNA"/>
</dbReference>